<evidence type="ECO:0008006" key="3">
    <source>
        <dbReference type="Google" id="ProtNLM"/>
    </source>
</evidence>
<keyword evidence="2" id="KW-1185">Reference proteome</keyword>
<reference evidence="1 2" key="1">
    <citation type="submission" date="2023-11" db="EMBL/GenBank/DDBJ databases">
        <title>Gilvimarinus fulvus sp. nov., isolated from the surface of Kelp.</title>
        <authorList>
            <person name="Sun Y.Y."/>
            <person name="Gong Y."/>
            <person name="Du Z.J."/>
        </authorList>
    </citation>
    <scope>NUCLEOTIDE SEQUENCE [LARGE SCALE GENOMIC DNA]</scope>
    <source>
        <strain evidence="1 2">SDUM040013</strain>
    </source>
</reference>
<comment type="caution">
    <text evidence="1">The sequence shown here is derived from an EMBL/GenBank/DDBJ whole genome shotgun (WGS) entry which is preliminary data.</text>
</comment>
<name>A0ABU4S6K5_9GAMM</name>
<sequence>MKKSKYSDSQIMAILEQAKAGTPVPKLCRETTMRVRPYISHNAKPKYADSLINIFAFNLLAGKVGERTAA</sequence>
<evidence type="ECO:0000313" key="2">
    <source>
        <dbReference type="Proteomes" id="UP001273505"/>
    </source>
</evidence>
<proteinExistence type="predicted"/>
<organism evidence="1 2">
    <name type="scientific">Gilvimarinus gilvus</name>
    <dbReference type="NCBI Taxonomy" id="3058038"/>
    <lineage>
        <taxon>Bacteria</taxon>
        <taxon>Pseudomonadati</taxon>
        <taxon>Pseudomonadota</taxon>
        <taxon>Gammaproteobacteria</taxon>
        <taxon>Cellvibrionales</taxon>
        <taxon>Cellvibrionaceae</taxon>
        <taxon>Gilvimarinus</taxon>
    </lineage>
</organism>
<dbReference type="RefSeq" id="WP_302723710.1">
    <property type="nucleotide sequence ID" value="NZ_JAULRU010000688.1"/>
</dbReference>
<dbReference type="EMBL" id="JAXAFO010000075">
    <property type="protein sequence ID" value="MDX6851543.1"/>
    <property type="molecule type" value="Genomic_DNA"/>
</dbReference>
<protein>
    <recommendedName>
        <fullName evidence="3">Transposase</fullName>
    </recommendedName>
</protein>
<evidence type="ECO:0000313" key="1">
    <source>
        <dbReference type="EMBL" id="MDX6851543.1"/>
    </source>
</evidence>
<gene>
    <name evidence="1" type="ORF">SCD92_19430</name>
</gene>
<accession>A0ABU4S6K5</accession>
<dbReference type="Proteomes" id="UP001273505">
    <property type="component" value="Unassembled WGS sequence"/>
</dbReference>